<evidence type="ECO:0000256" key="10">
    <source>
        <dbReference type="SAM" id="MobiDB-lite"/>
    </source>
</evidence>
<keyword evidence="8 12" id="KW-0255">Endonuclease</keyword>
<evidence type="ECO:0000256" key="8">
    <source>
        <dbReference type="HAMAP-Rule" id="MF_00092"/>
    </source>
</evidence>
<dbReference type="InterPro" id="IPR036063">
    <property type="entry name" value="Smr_dom_sf"/>
</dbReference>
<feature type="compositionally biased region" description="Low complexity" evidence="10">
    <location>
        <begin position="708"/>
        <end position="717"/>
    </location>
</feature>
<organism evidence="12 13">
    <name type="scientific">Candidatus Egerieicola pullicola</name>
    <dbReference type="NCBI Taxonomy" id="2840775"/>
    <lineage>
        <taxon>Bacteria</taxon>
        <taxon>Bacillati</taxon>
        <taxon>Bacillota</taxon>
        <taxon>Clostridia</taxon>
        <taxon>Eubacteriales</taxon>
        <taxon>Oscillospiraceae</taxon>
        <taxon>Oscillospiraceae incertae sedis</taxon>
        <taxon>Candidatus Egerieicola</taxon>
    </lineage>
</organism>
<dbReference type="GO" id="GO:0072344">
    <property type="term" value="P:rescue of stalled ribosome"/>
    <property type="evidence" value="ECO:0007669"/>
    <property type="project" value="UniProtKB-UniRule"/>
</dbReference>
<dbReference type="PANTHER" id="PTHR48466">
    <property type="entry name" value="OS10G0509000 PROTEIN-RELATED"/>
    <property type="match status" value="1"/>
</dbReference>
<gene>
    <name evidence="8" type="primary">mutS2</name>
    <name evidence="8" type="synonym">rqcU</name>
    <name evidence="12" type="ORF">IAB36_05100</name>
</gene>
<evidence type="ECO:0000256" key="2">
    <source>
        <dbReference type="ARBA" id="ARBA00022730"/>
    </source>
</evidence>
<dbReference type="InterPro" id="IPR027417">
    <property type="entry name" value="P-loop_NTPase"/>
</dbReference>
<keyword evidence="9" id="KW-0175">Coiled coil</keyword>
<dbReference type="PIRSF" id="PIRSF005814">
    <property type="entry name" value="MutS_YshD"/>
    <property type="match status" value="1"/>
</dbReference>
<keyword evidence="2 8" id="KW-0699">rRNA-binding</keyword>
<protein>
    <recommendedName>
        <fullName evidence="8">Endonuclease MutS2</fullName>
        <ecNumber evidence="8">3.1.-.-</ecNumber>
    </recommendedName>
    <alternativeName>
        <fullName evidence="8">Ribosome-associated protein quality control-upstream factor</fullName>
        <shortName evidence="8">RQC-upstream factor</shortName>
        <shortName evidence="8">RqcU</shortName>
        <ecNumber evidence="8">3.6.4.-</ecNumber>
    </alternativeName>
</protein>
<keyword evidence="1 8" id="KW-0540">Nuclease</keyword>
<dbReference type="SMART" id="SM00534">
    <property type="entry name" value="MUTSac"/>
    <property type="match status" value="1"/>
</dbReference>
<keyword evidence="4 8" id="KW-0378">Hydrolase</keyword>
<evidence type="ECO:0000256" key="3">
    <source>
        <dbReference type="ARBA" id="ARBA00022741"/>
    </source>
</evidence>
<dbReference type="PROSITE" id="PS00486">
    <property type="entry name" value="DNA_MISMATCH_REPAIR_2"/>
    <property type="match status" value="1"/>
</dbReference>
<dbReference type="Gene3D" id="3.40.50.300">
    <property type="entry name" value="P-loop containing nucleotide triphosphate hydrolases"/>
    <property type="match status" value="1"/>
</dbReference>
<comment type="function">
    <text evidence="8">Endonuclease that is involved in the suppression of homologous recombination and thus may have a key role in the control of bacterial genetic diversity.</text>
</comment>
<dbReference type="EMBL" id="DVGY01000112">
    <property type="protein sequence ID" value="HIR41185.1"/>
    <property type="molecule type" value="Genomic_DNA"/>
</dbReference>
<dbReference type="Gene3D" id="3.30.1370.110">
    <property type="match status" value="1"/>
</dbReference>
<dbReference type="HAMAP" id="MF_00092">
    <property type="entry name" value="MutS2"/>
    <property type="match status" value="1"/>
</dbReference>
<dbReference type="Pfam" id="PF00488">
    <property type="entry name" value="MutS_V"/>
    <property type="match status" value="1"/>
</dbReference>
<dbReference type="CDD" id="cd03280">
    <property type="entry name" value="ABC_MutS2"/>
    <property type="match status" value="1"/>
</dbReference>
<dbReference type="SUPFAM" id="SSF48334">
    <property type="entry name" value="DNA repair protein MutS, domain III"/>
    <property type="match status" value="1"/>
</dbReference>
<dbReference type="GO" id="GO:0005524">
    <property type="term" value="F:ATP binding"/>
    <property type="evidence" value="ECO:0007669"/>
    <property type="project" value="UniProtKB-UniRule"/>
</dbReference>
<evidence type="ECO:0000313" key="13">
    <source>
        <dbReference type="Proteomes" id="UP000886749"/>
    </source>
</evidence>
<evidence type="ECO:0000313" key="12">
    <source>
        <dbReference type="EMBL" id="HIR41185.1"/>
    </source>
</evidence>
<feature type="coiled-coil region" evidence="9">
    <location>
        <begin position="504"/>
        <end position="633"/>
    </location>
</feature>
<sequence>MPIQSRYCKTLELDKILARLADCTCCDAAREKALSIQPYTNPNLVEQSLDKTADAFTLSAQFGTPHFSNLSDPAAALTIAQKGGSLSLVEFLRIRQLLRQVRGLTQWYAQCAGVENSLQELFAELAPNQALEKAIDQVVVSEEMVNDYASSTLADLRRKIASAQAKAKQEMDKIIRSSKYQKALQENLITQRDGRFVVPVKAEHKSEIPGLVHDSSASGATLFVEPMGVVEANNQIRVLQTQEKAEIQRILYELSQTVAEHARNLMDNFEVVIALNLCFAKAELAAQMNAQKPRLTDTGEIVLNKARHPLLDPKTAVPISLTLGGDCRTLVITGPNTGGKTVTLKTIGLLCLMTMCGLLIPVGAGSTMSVFDQVLADIGDEQSIEQSLSTFSAHMTNLVHILKTADDHSLILTDELGSGTDPVEGAALAIAVLEALRQRGAVTAATTHYPELKVYAIETAGVENACCEFDVDTLKPTYRLLIGVPGRSNAFAISRRLGLDEGVLQKAESLVDQENKQLETTISRLETQRQEYEKQFQEYQSLTDQLKQKNFWLEEQRQELEEEKKEILDKAQKQAAQLVNQVKAQSDRLLNELDALKKEKDAQEFAKKTADAKAQLRRELQQLDKTANPVQQRSNKEYKLPRPIRKGDTVLIFDIDKKGTALEDSKGKTSILVQAGLLKSRVKISNLRLLEEKNPYAPKKPQYRAGGRMMSAQSQSQRRASMELDLRGETVEEALMELDQFLDNCVMANQGQVTIIHGKGTGALRKAVQQHLKHHPSVKSYRLGVFGEGESGVTIVELK</sequence>
<dbReference type="EC" id="3.6.4.-" evidence="8"/>
<dbReference type="InterPro" id="IPR005747">
    <property type="entry name" value="MutS2"/>
</dbReference>
<dbReference type="SUPFAM" id="SSF160443">
    <property type="entry name" value="SMR domain-like"/>
    <property type="match status" value="1"/>
</dbReference>
<dbReference type="InterPro" id="IPR002625">
    <property type="entry name" value="Smr_dom"/>
</dbReference>
<dbReference type="PROSITE" id="PS50828">
    <property type="entry name" value="SMR"/>
    <property type="match status" value="1"/>
</dbReference>
<dbReference type="InterPro" id="IPR036187">
    <property type="entry name" value="DNA_mismatch_repair_MutS_sf"/>
</dbReference>
<dbReference type="SMART" id="SM00533">
    <property type="entry name" value="MUTSd"/>
    <property type="match status" value="1"/>
</dbReference>
<dbReference type="InterPro" id="IPR007696">
    <property type="entry name" value="DNA_mismatch_repair_MutS_core"/>
</dbReference>
<dbReference type="FunFam" id="3.40.50.300:FF:000830">
    <property type="entry name" value="Endonuclease MutS2"/>
    <property type="match status" value="1"/>
</dbReference>
<dbReference type="PANTHER" id="PTHR48466:SF2">
    <property type="entry name" value="OS10G0509000 PROTEIN"/>
    <property type="match status" value="1"/>
</dbReference>
<keyword evidence="6 8" id="KW-0694">RNA-binding</keyword>
<feature type="region of interest" description="Disordered" evidence="10">
    <location>
        <begin position="697"/>
        <end position="717"/>
    </location>
</feature>
<dbReference type="NCBIfam" id="TIGR01069">
    <property type="entry name" value="mutS2"/>
    <property type="match status" value="1"/>
</dbReference>
<proteinExistence type="inferred from homology"/>
<dbReference type="GO" id="GO:0030983">
    <property type="term" value="F:mismatched DNA binding"/>
    <property type="evidence" value="ECO:0007669"/>
    <property type="project" value="InterPro"/>
</dbReference>
<comment type="subunit">
    <text evidence="8">Homodimer. Binds to stalled ribosomes, contacting rRNA.</text>
</comment>
<keyword evidence="3 8" id="KW-0547">Nucleotide-binding</keyword>
<dbReference type="GO" id="GO:0016887">
    <property type="term" value="F:ATP hydrolysis activity"/>
    <property type="evidence" value="ECO:0007669"/>
    <property type="project" value="InterPro"/>
</dbReference>
<dbReference type="GO" id="GO:0004519">
    <property type="term" value="F:endonuclease activity"/>
    <property type="evidence" value="ECO:0007669"/>
    <property type="project" value="UniProtKB-UniRule"/>
</dbReference>
<dbReference type="GO" id="GO:0006298">
    <property type="term" value="P:mismatch repair"/>
    <property type="evidence" value="ECO:0007669"/>
    <property type="project" value="InterPro"/>
</dbReference>
<dbReference type="InterPro" id="IPR046893">
    <property type="entry name" value="MSSS"/>
</dbReference>
<dbReference type="Pfam" id="PF20297">
    <property type="entry name" value="MSSS"/>
    <property type="match status" value="1"/>
</dbReference>
<keyword evidence="7 8" id="KW-0238">DNA-binding</keyword>
<dbReference type="InterPro" id="IPR000432">
    <property type="entry name" value="DNA_mismatch_repair_MutS_C"/>
</dbReference>
<dbReference type="Proteomes" id="UP000886749">
    <property type="component" value="Unassembled WGS sequence"/>
</dbReference>
<reference evidence="12" key="1">
    <citation type="submission" date="2020-10" db="EMBL/GenBank/DDBJ databases">
        <authorList>
            <person name="Gilroy R."/>
        </authorList>
    </citation>
    <scope>NUCLEOTIDE SEQUENCE</scope>
    <source>
        <strain evidence="12">CHK184-25365</strain>
    </source>
</reference>
<evidence type="ECO:0000256" key="5">
    <source>
        <dbReference type="ARBA" id="ARBA00022840"/>
    </source>
</evidence>
<evidence type="ECO:0000259" key="11">
    <source>
        <dbReference type="PROSITE" id="PS50828"/>
    </source>
</evidence>
<feature type="binding site" evidence="8">
    <location>
        <begin position="334"/>
        <end position="341"/>
    </location>
    <ligand>
        <name>ATP</name>
        <dbReference type="ChEBI" id="CHEBI:30616"/>
    </ligand>
</feature>
<dbReference type="InterPro" id="IPR045076">
    <property type="entry name" value="MutS"/>
</dbReference>
<dbReference type="GO" id="GO:0045910">
    <property type="term" value="P:negative regulation of DNA recombination"/>
    <property type="evidence" value="ECO:0007669"/>
    <property type="project" value="InterPro"/>
</dbReference>
<dbReference type="GO" id="GO:0140664">
    <property type="term" value="F:ATP-dependent DNA damage sensor activity"/>
    <property type="evidence" value="ECO:0007669"/>
    <property type="project" value="InterPro"/>
</dbReference>
<dbReference type="AlphaFoldDB" id="A0A9D1AJC4"/>
<name>A0A9D1AJC4_9FIRM</name>
<evidence type="ECO:0000256" key="7">
    <source>
        <dbReference type="ARBA" id="ARBA00023125"/>
    </source>
</evidence>
<comment type="similarity">
    <text evidence="8">Belongs to the DNA mismatch repair MutS family. MutS2 subfamily.</text>
</comment>
<evidence type="ECO:0000256" key="4">
    <source>
        <dbReference type="ARBA" id="ARBA00022801"/>
    </source>
</evidence>
<evidence type="ECO:0000256" key="6">
    <source>
        <dbReference type="ARBA" id="ARBA00022884"/>
    </source>
</evidence>
<keyword evidence="5 8" id="KW-0067">ATP-binding</keyword>
<reference evidence="12" key="2">
    <citation type="journal article" date="2021" name="PeerJ">
        <title>Extensive microbial diversity within the chicken gut microbiome revealed by metagenomics and culture.</title>
        <authorList>
            <person name="Gilroy R."/>
            <person name="Ravi A."/>
            <person name="Getino M."/>
            <person name="Pursley I."/>
            <person name="Horton D.L."/>
            <person name="Alikhan N.F."/>
            <person name="Baker D."/>
            <person name="Gharbi K."/>
            <person name="Hall N."/>
            <person name="Watson M."/>
            <person name="Adriaenssens E.M."/>
            <person name="Foster-Nyarko E."/>
            <person name="Jarju S."/>
            <person name="Secka A."/>
            <person name="Antonio M."/>
            <person name="Oren A."/>
            <person name="Chaudhuri R.R."/>
            <person name="La Ragione R."/>
            <person name="Hildebrand F."/>
            <person name="Pallen M.J."/>
        </authorList>
    </citation>
    <scope>NUCLEOTIDE SEQUENCE</scope>
    <source>
        <strain evidence="12">CHK184-25365</strain>
    </source>
</reference>
<evidence type="ECO:0000256" key="9">
    <source>
        <dbReference type="SAM" id="Coils"/>
    </source>
</evidence>
<dbReference type="Pfam" id="PF01713">
    <property type="entry name" value="Smr"/>
    <property type="match status" value="1"/>
</dbReference>
<dbReference type="SMART" id="SM00463">
    <property type="entry name" value="SMR"/>
    <property type="match status" value="1"/>
</dbReference>
<dbReference type="EC" id="3.1.-.-" evidence="8"/>
<feature type="domain" description="Smr" evidence="11">
    <location>
        <begin position="724"/>
        <end position="799"/>
    </location>
</feature>
<dbReference type="SUPFAM" id="SSF52540">
    <property type="entry name" value="P-loop containing nucleoside triphosphate hydrolases"/>
    <property type="match status" value="1"/>
</dbReference>
<dbReference type="GO" id="GO:0043023">
    <property type="term" value="F:ribosomal large subunit binding"/>
    <property type="evidence" value="ECO:0007669"/>
    <property type="project" value="UniProtKB-UniRule"/>
</dbReference>
<comment type="caution">
    <text evidence="12">The sequence shown here is derived from an EMBL/GenBank/DDBJ whole genome shotgun (WGS) entry which is preliminary data.</text>
</comment>
<dbReference type="GO" id="GO:0019843">
    <property type="term" value="F:rRNA binding"/>
    <property type="evidence" value="ECO:0007669"/>
    <property type="project" value="UniProtKB-UniRule"/>
</dbReference>
<accession>A0A9D1AJC4</accession>
<evidence type="ECO:0000256" key="1">
    <source>
        <dbReference type="ARBA" id="ARBA00022722"/>
    </source>
</evidence>
<comment type="function">
    <text evidence="8">Acts as a ribosome collision sensor, splitting the ribosome into its 2 subunits. Detects stalled/collided 70S ribosomes which it binds and splits by an ATP-hydrolysis driven conformational change. Acts upstream of the ribosome quality control system (RQC), a ribosome-associated complex that mediates the extraction of incompletely synthesized nascent chains from stalled ribosomes and their subsequent degradation. Probably generates substrates for RQC.</text>
</comment>